<evidence type="ECO:0008006" key="3">
    <source>
        <dbReference type="Google" id="ProtNLM"/>
    </source>
</evidence>
<feature type="signal peptide" evidence="1">
    <location>
        <begin position="1"/>
        <end position="18"/>
    </location>
</feature>
<sequence length="135" mass="14340">MKFFTAAIVAVVLTCACADVSHLGYNYQQPAPAASAPSNSYIPPAANVPDPVYAPAPVPVYQPAPVPSAPASAYIPPAPAAAEPEPVYQPAPSAPASSYIPPAPQPAASEVYEQPAEDGYRYRTVRRRVYKQRRF</sequence>
<accession>A0A0K8UAZ6</accession>
<reference evidence="2" key="1">
    <citation type="submission" date="2015-06" db="EMBL/GenBank/DDBJ databases">
        <authorList>
            <person name="Hoefler B.C."/>
            <person name="Straight P.D."/>
        </authorList>
    </citation>
    <scope>NUCLEOTIDE SEQUENCE</scope>
</reference>
<evidence type="ECO:0000313" key="2">
    <source>
        <dbReference type="EMBL" id="JAI23743.1"/>
    </source>
</evidence>
<dbReference type="PROSITE" id="PS51257">
    <property type="entry name" value="PROKAR_LIPOPROTEIN"/>
    <property type="match status" value="1"/>
</dbReference>
<gene>
    <name evidence="2" type="ORF">c0_g1_i2</name>
</gene>
<name>A0A0K8UAZ6_BACLA</name>
<organism evidence="2">
    <name type="scientific">Bactrocera latifrons</name>
    <name type="common">Malaysian fruit fly</name>
    <name type="synonym">Chaetodacus latifrons</name>
    <dbReference type="NCBI Taxonomy" id="174628"/>
    <lineage>
        <taxon>Eukaryota</taxon>
        <taxon>Metazoa</taxon>
        <taxon>Ecdysozoa</taxon>
        <taxon>Arthropoda</taxon>
        <taxon>Hexapoda</taxon>
        <taxon>Insecta</taxon>
        <taxon>Pterygota</taxon>
        <taxon>Neoptera</taxon>
        <taxon>Endopterygota</taxon>
        <taxon>Diptera</taxon>
        <taxon>Brachycera</taxon>
        <taxon>Muscomorpha</taxon>
        <taxon>Tephritoidea</taxon>
        <taxon>Tephritidae</taxon>
        <taxon>Bactrocera</taxon>
        <taxon>Bactrocera</taxon>
    </lineage>
</organism>
<feature type="chain" id="PRO_5005520881" description="DUF4794 domain-containing protein" evidence="1">
    <location>
        <begin position="19"/>
        <end position="135"/>
    </location>
</feature>
<dbReference type="EMBL" id="GDHF01028571">
    <property type="protein sequence ID" value="JAI23743.1"/>
    <property type="molecule type" value="Transcribed_RNA"/>
</dbReference>
<keyword evidence="1" id="KW-0732">Signal</keyword>
<protein>
    <recommendedName>
        <fullName evidence="3">DUF4794 domain-containing protein</fullName>
    </recommendedName>
</protein>
<proteinExistence type="predicted"/>
<evidence type="ECO:0000256" key="1">
    <source>
        <dbReference type="SAM" id="SignalP"/>
    </source>
</evidence>
<dbReference type="SMART" id="SM00713">
    <property type="entry name" value="GYR"/>
    <property type="match status" value="1"/>
</dbReference>
<dbReference type="AlphaFoldDB" id="A0A0K8UAZ6"/>
<dbReference type="InterPro" id="IPR004011">
    <property type="entry name" value="Gyr_motif"/>
</dbReference>